<dbReference type="InterPro" id="IPR029063">
    <property type="entry name" value="SAM-dependent_MTases_sf"/>
</dbReference>
<protein>
    <recommendedName>
        <fullName evidence="3">SAM-dependent methyltransferase</fullName>
    </recommendedName>
</protein>
<dbReference type="SUPFAM" id="SSF53335">
    <property type="entry name" value="S-adenosyl-L-methionine-dependent methyltransferases"/>
    <property type="match status" value="1"/>
</dbReference>
<dbReference type="STRING" id="870242.cpu_21480"/>
<comment type="caution">
    <text evidence="1">The sequence shown here is derived from an EMBL/GenBank/DDBJ whole genome shotgun (WGS) entry which is preliminary data.</text>
</comment>
<keyword evidence="2" id="KW-1185">Reference proteome</keyword>
<evidence type="ECO:0000313" key="1">
    <source>
        <dbReference type="EMBL" id="GAV23638.1"/>
    </source>
</evidence>
<gene>
    <name evidence="1" type="ORF">cpu_21480</name>
</gene>
<sequence length="257" mass="28966">MEEAIITTSLNPDIYQVERAKELAEKFGFLFVERNKKSLIEVARGLPVLLVTKNRLEVVFSDKTKLYFHPGMAKIRIKGIKKGQQDIMVKAMGLASGMSLLDCTLGLAQDGIVAQYVIKDGLVVGLEKSKIIYVLTSEGLKAYDEDPDLIIPMRKLKAEFGDFNEYLTSLPPKSFDVVYFDPMFKNTTGKSAHILRLRKIAAKDYINKYVLKKAREIARERVVVKGRKEEIKTLPFFDKIIAGNDSEIAFGIIEGQI</sequence>
<dbReference type="OrthoDB" id="1653798at2"/>
<dbReference type="GO" id="GO:0008990">
    <property type="term" value="F:rRNA (guanine-N2-)-methyltransferase activity"/>
    <property type="evidence" value="ECO:0007669"/>
    <property type="project" value="InterPro"/>
</dbReference>
<dbReference type="Gene3D" id="3.40.50.150">
    <property type="entry name" value="Vaccinia Virus protein VP39"/>
    <property type="match status" value="1"/>
</dbReference>
<dbReference type="RefSeq" id="WP_075860031.1">
    <property type="nucleotide sequence ID" value="NZ_BDJK01000055.1"/>
</dbReference>
<name>A0A1L8CXJ1_9THEO</name>
<evidence type="ECO:0000313" key="2">
    <source>
        <dbReference type="Proteomes" id="UP000187485"/>
    </source>
</evidence>
<dbReference type="InterPro" id="IPR007536">
    <property type="entry name" value="16SrRNA_methylTrfase_J"/>
</dbReference>
<dbReference type="PANTHER" id="PTHR36112:SF1">
    <property type="entry name" value="RIBOSOMAL RNA SMALL SUBUNIT METHYLTRANSFERASE J"/>
    <property type="match status" value="1"/>
</dbReference>
<dbReference type="EMBL" id="BDJK01000055">
    <property type="protein sequence ID" value="GAV23638.1"/>
    <property type="molecule type" value="Genomic_DNA"/>
</dbReference>
<evidence type="ECO:0008006" key="3">
    <source>
        <dbReference type="Google" id="ProtNLM"/>
    </source>
</evidence>
<dbReference type="Pfam" id="PF04445">
    <property type="entry name" value="SAM_MT"/>
    <property type="match status" value="1"/>
</dbReference>
<organism evidence="1 2">
    <name type="scientific">Carboxydothermus pertinax</name>
    <dbReference type="NCBI Taxonomy" id="870242"/>
    <lineage>
        <taxon>Bacteria</taxon>
        <taxon>Bacillati</taxon>
        <taxon>Bacillota</taxon>
        <taxon>Clostridia</taxon>
        <taxon>Thermoanaerobacterales</taxon>
        <taxon>Thermoanaerobacteraceae</taxon>
        <taxon>Carboxydothermus</taxon>
    </lineage>
</organism>
<dbReference type="AlphaFoldDB" id="A0A1L8CXJ1"/>
<dbReference type="Proteomes" id="UP000187485">
    <property type="component" value="Unassembled WGS sequence"/>
</dbReference>
<proteinExistence type="predicted"/>
<dbReference type="PANTHER" id="PTHR36112">
    <property type="entry name" value="RIBOSOMAL RNA SMALL SUBUNIT METHYLTRANSFERASE J"/>
    <property type="match status" value="1"/>
</dbReference>
<reference evidence="2" key="1">
    <citation type="submission" date="2016-12" db="EMBL/GenBank/DDBJ databases">
        <title>Draft Genome Sequences od Carboxydothermus pertinax and islandicus, Hydrogenogenic Carboxydotrophic Bacteria.</title>
        <authorList>
            <person name="Fukuyama Y."/>
            <person name="Ohmae K."/>
            <person name="Yoneda Y."/>
            <person name="Yoshida T."/>
            <person name="Sako Y."/>
        </authorList>
    </citation>
    <scope>NUCLEOTIDE SEQUENCE [LARGE SCALE GENOMIC DNA]</scope>
    <source>
        <strain evidence="2">Ug1</strain>
    </source>
</reference>
<accession>A0A1L8CXJ1</accession>